<accession>A0A0C4FC06</accession>
<feature type="compositionally biased region" description="Basic residues" evidence="1">
    <location>
        <begin position="97"/>
        <end position="138"/>
    </location>
</feature>
<evidence type="ECO:0000256" key="1">
    <source>
        <dbReference type="SAM" id="MobiDB-lite"/>
    </source>
</evidence>
<dbReference type="AlphaFoldDB" id="A0A0C4FC06"/>
<feature type="compositionally biased region" description="Acidic residues" evidence="1">
    <location>
        <begin position="143"/>
        <end position="159"/>
    </location>
</feature>
<name>A0A0C4FC06_PUCT1</name>
<dbReference type="OrthoDB" id="2518114at2759"/>
<evidence type="ECO:0000313" key="4">
    <source>
        <dbReference type="Proteomes" id="UP000005240"/>
    </source>
</evidence>
<keyword evidence="4" id="KW-1185">Reference proteome</keyword>
<protein>
    <submittedName>
        <fullName evidence="2 3">Uncharacterized protein</fullName>
    </submittedName>
</protein>
<sequence>KVVLPCPSASSPPSNEDLDQLFLREIYKRFQKLTTSEKPNYIKDFTRLLDQSHWLTPLKEPVKQPHKGRPKGALNKSKPTLERSTKRDPSAWEYQLPKKKVGRPKKVKGSKEAPKRKRGRPRKTAAKPTRTCRKKKAKIASDTESEVLDESDNDSEQFLDESATLPCDPVAIVT</sequence>
<evidence type="ECO:0000313" key="2">
    <source>
        <dbReference type="EMBL" id="OAV85834.1"/>
    </source>
</evidence>
<dbReference type="Proteomes" id="UP000005240">
    <property type="component" value="Unassembled WGS sequence"/>
</dbReference>
<dbReference type="SMART" id="SM00384">
    <property type="entry name" value="AT_hook"/>
    <property type="match status" value="2"/>
</dbReference>
<reference evidence="2" key="2">
    <citation type="submission" date="2016-05" db="EMBL/GenBank/DDBJ databases">
        <title>Comparative analysis highlights variable genome content of wheat rusts and divergence of the mating loci.</title>
        <authorList>
            <person name="Cuomo C.A."/>
            <person name="Bakkeren G."/>
            <person name="Szabo L."/>
            <person name="Khalil H."/>
            <person name="Joly D."/>
            <person name="Goldberg J."/>
            <person name="Young S."/>
            <person name="Zeng Q."/>
            <person name="Fellers J."/>
        </authorList>
    </citation>
    <scope>NUCLEOTIDE SEQUENCE [LARGE SCALE GENOMIC DNA]</scope>
    <source>
        <strain evidence="2">1-1 BBBD Race 1</strain>
    </source>
</reference>
<reference evidence="3" key="4">
    <citation type="submission" date="2025-05" db="UniProtKB">
        <authorList>
            <consortium name="EnsemblFungi"/>
        </authorList>
    </citation>
    <scope>IDENTIFICATION</scope>
    <source>
        <strain evidence="3">isolate 1-1 / race 1 (BBBD)</strain>
    </source>
</reference>
<proteinExistence type="predicted"/>
<organism evidence="3 4">
    <name type="scientific">Puccinia triticina (isolate 1-1 / race 1 (BBBD))</name>
    <name type="common">Brown leaf rust fungus</name>
    <dbReference type="NCBI Taxonomy" id="630390"/>
    <lineage>
        <taxon>Eukaryota</taxon>
        <taxon>Fungi</taxon>
        <taxon>Dikarya</taxon>
        <taxon>Basidiomycota</taxon>
        <taxon>Pucciniomycotina</taxon>
        <taxon>Pucciniomycetes</taxon>
        <taxon>Pucciniales</taxon>
        <taxon>Pucciniaceae</taxon>
        <taxon>Puccinia</taxon>
    </lineage>
</organism>
<feature type="compositionally biased region" description="Basic and acidic residues" evidence="1">
    <location>
        <begin position="79"/>
        <end position="90"/>
    </location>
</feature>
<dbReference type="EnsemblFungi" id="PTTG_10757-t43_1">
    <property type="protein sequence ID" value="PTTG_10757-t43_1-p1"/>
    <property type="gene ID" value="PTTG_10757"/>
</dbReference>
<dbReference type="VEuPathDB" id="FungiDB:PTTG_10757"/>
<evidence type="ECO:0000313" key="3">
    <source>
        <dbReference type="EnsemblFungi" id="PTTG_10757-t43_1-p1"/>
    </source>
</evidence>
<dbReference type="EMBL" id="ADAS02002464">
    <property type="protein sequence ID" value="OAV85834.1"/>
    <property type="molecule type" value="Genomic_DNA"/>
</dbReference>
<feature type="region of interest" description="Disordered" evidence="1">
    <location>
        <begin position="53"/>
        <end position="174"/>
    </location>
</feature>
<reference evidence="2" key="1">
    <citation type="submission" date="2009-11" db="EMBL/GenBank/DDBJ databases">
        <authorList>
            <consortium name="The Broad Institute Genome Sequencing Platform"/>
            <person name="Ward D."/>
            <person name="Feldgarden M."/>
            <person name="Earl A."/>
            <person name="Young S.K."/>
            <person name="Zeng Q."/>
            <person name="Koehrsen M."/>
            <person name="Alvarado L."/>
            <person name="Berlin A."/>
            <person name="Bochicchio J."/>
            <person name="Borenstein D."/>
            <person name="Chapman S.B."/>
            <person name="Chen Z."/>
            <person name="Engels R."/>
            <person name="Freedman E."/>
            <person name="Gellesch M."/>
            <person name="Goldberg J."/>
            <person name="Griggs A."/>
            <person name="Gujja S."/>
            <person name="Heilman E."/>
            <person name="Heiman D."/>
            <person name="Hepburn T."/>
            <person name="Howarth C."/>
            <person name="Jen D."/>
            <person name="Larson L."/>
            <person name="Lewis B."/>
            <person name="Mehta T."/>
            <person name="Park D."/>
            <person name="Pearson M."/>
            <person name="Roberts A."/>
            <person name="Saif S."/>
            <person name="Shea T."/>
            <person name="Shenoy N."/>
            <person name="Sisk P."/>
            <person name="Stolte C."/>
            <person name="Sykes S."/>
            <person name="Thomson T."/>
            <person name="Walk T."/>
            <person name="White J."/>
            <person name="Yandava C."/>
            <person name="Izard J."/>
            <person name="Baranova O.V."/>
            <person name="Blanton J.M."/>
            <person name="Tanner A.C."/>
            <person name="Dewhirst F.E."/>
            <person name="Haas B."/>
            <person name="Nusbaum C."/>
            <person name="Birren B."/>
        </authorList>
    </citation>
    <scope>NUCLEOTIDE SEQUENCE [LARGE SCALE GENOMIC DNA]</scope>
    <source>
        <strain evidence="2">1-1 BBBD Race 1</strain>
    </source>
</reference>
<gene>
    <name evidence="2" type="ORF">PTTG_10757</name>
</gene>
<dbReference type="InterPro" id="IPR017956">
    <property type="entry name" value="AT_hook_DNA-bd_motif"/>
</dbReference>
<dbReference type="GO" id="GO:0003677">
    <property type="term" value="F:DNA binding"/>
    <property type="evidence" value="ECO:0007669"/>
    <property type="project" value="InterPro"/>
</dbReference>
<dbReference type="STRING" id="630390.A0A0C4FC06"/>
<reference evidence="3 4" key="3">
    <citation type="journal article" date="2017" name="G3 (Bethesda)">
        <title>Comparative analysis highlights variable genome content of wheat rusts and divergence of the mating loci.</title>
        <authorList>
            <person name="Cuomo C.A."/>
            <person name="Bakkeren G."/>
            <person name="Khalil H.B."/>
            <person name="Panwar V."/>
            <person name="Joly D."/>
            <person name="Linning R."/>
            <person name="Sakthikumar S."/>
            <person name="Song X."/>
            <person name="Adiconis X."/>
            <person name="Fan L."/>
            <person name="Goldberg J.M."/>
            <person name="Levin J.Z."/>
            <person name="Young S."/>
            <person name="Zeng Q."/>
            <person name="Anikster Y."/>
            <person name="Bruce M."/>
            <person name="Wang M."/>
            <person name="Yin C."/>
            <person name="McCallum B."/>
            <person name="Szabo L.J."/>
            <person name="Hulbert S."/>
            <person name="Chen X."/>
            <person name="Fellers J.P."/>
        </authorList>
    </citation>
    <scope>NUCLEOTIDE SEQUENCE</scope>
    <source>
        <strain evidence="4">Isolate 1-1 / race 1 (BBBD)</strain>
        <strain evidence="3">isolate 1-1 / race 1 (BBBD)</strain>
    </source>
</reference>